<keyword evidence="2" id="KW-0238">DNA-binding</keyword>
<feature type="domain" description="HTH gntR-type" evidence="4">
    <location>
        <begin position="1"/>
        <end position="67"/>
    </location>
</feature>
<reference evidence="6" key="1">
    <citation type="journal article" date="2019" name="Int. J. Syst. Evol. Microbiol.">
        <title>The Global Catalogue of Microorganisms (GCM) 10K type strain sequencing project: providing services to taxonomists for standard genome sequencing and annotation.</title>
        <authorList>
            <consortium name="The Broad Institute Genomics Platform"/>
            <consortium name="The Broad Institute Genome Sequencing Center for Infectious Disease"/>
            <person name="Wu L."/>
            <person name="Ma J."/>
        </authorList>
    </citation>
    <scope>NUCLEOTIDE SEQUENCE [LARGE SCALE GENOMIC DNA]</scope>
    <source>
        <strain evidence="6">CCUG 59778</strain>
    </source>
</reference>
<dbReference type="Gene3D" id="1.10.10.10">
    <property type="entry name" value="Winged helix-like DNA-binding domain superfamily/Winged helix DNA-binding domain"/>
    <property type="match status" value="1"/>
</dbReference>
<dbReference type="InterPro" id="IPR036388">
    <property type="entry name" value="WH-like_DNA-bd_sf"/>
</dbReference>
<dbReference type="SMART" id="SM00345">
    <property type="entry name" value="HTH_GNTR"/>
    <property type="match status" value="1"/>
</dbReference>
<protein>
    <submittedName>
        <fullName evidence="5">FadR/GntR family transcriptional regulator</fullName>
    </submittedName>
</protein>
<dbReference type="Proteomes" id="UP001595817">
    <property type="component" value="Unassembled WGS sequence"/>
</dbReference>
<keyword evidence="1" id="KW-0805">Transcription regulation</keyword>
<dbReference type="CDD" id="cd07377">
    <property type="entry name" value="WHTH_GntR"/>
    <property type="match status" value="1"/>
</dbReference>
<dbReference type="InterPro" id="IPR036390">
    <property type="entry name" value="WH_DNA-bd_sf"/>
</dbReference>
<dbReference type="InterPro" id="IPR000524">
    <property type="entry name" value="Tscrpt_reg_HTH_GntR"/>
</dbReference>
<evidence type="ECO:0000313" key="5">
    <source>
        <dbReference type="EMBL" id="MFC4409800.1"/>
    </source>
</evidence>
<gene>
    <name evidence="5" type="ORF">ACFOZY_05035</name>
</gene>
<evidence type="ECO:0000256" key="3">
    <source>
        <dbReference type="ARBA" id="ARBA00023163"/>
    </source>
</evidence>
<accession>A0ABV8X2Y5</accession>
<sequence>MYLEIVNELRTLFKEENLKHGDKIPSERVLTERLNVGRSTIREALRSLELLGLIETRRGEGTFLSDFSRHQLVEVLAAFVLQGEQSFSDVHFTRQTLEKEAIRLVAKSEIQRSLPVWESLQKILQNEGSINREDLIREILVATGNRLSFKIWFLLKQYGGEPFAGHSGPEEKQSLLSMIENIRSGQENEAIHAFNSWIGLLSKGGNVK</sequence>
<organism evidence="5 6">
    <name type="scientific">Chungangia koreensis</name>
    <dbReference type="NCBI Taxonomy" id="752657"/>
    <lineage>
        <taxon>Bacteria</taxon>
        <taxon>Bacillati</taxon>
        <taxon>Bacillota</taxon>
        <taxon>Bacilli</taxon>
        <taxon>Lactobacillales</taxon>
        <taxon>Chungangia</taxon>
    </lineage>
</organism>
<dbReference type="EMBL" id="JBHSEC010000005">
    <property type="protein sequence ID" value="MFC4409800.1"/>
    <property type="molecule type" value="Genomic_DNA"/>
</dbReference>
<proteinExistence type="predicted"/>
<evidence type="ECO:0000259" key="4">
    <source>
        <dbReference type="PROSITE" id="PS50949"/>
    </source>
</evidence>
<evidence type="ECO:0000256" key="2">
    <source>
        <dbReference type="ARBA" id="ARBA00023125"/>
    </source>
</evidence>
<dbReference type="PANTHER" id="PTHR43537">
    <property type="entry name" value="TRANSCRIPTIONAL REGULATOR, GNTR FAMILY"/>
    <property type="match status" value="1"/>
</dbReference>
<evidence type="ECO:0000256" key="1">
    <source>
        <dbReference type="ARBA" id="ARBA00023015"/>
    </source>
</evidence>
<keyword evidence="6" id="KW-1185">Reference proteome</keyword>
<dbReference type="PANTHER" id="PTHR43537:SF54">
    <property type="entry name" value="TRANSCRIPTIONAL REGULATOR, GNTR FAMILY"/>
    <property type="match status" value="1"/>
</dbReference>
<dbReference type="Pfam" id="PF00392">
    <property type="entry name" value="GntR"/>
    <property type="match status" value="1"/>
</dbReference>
<dbReference type="RefSeq" id="WP_378152944.1">
    <property type="nucleotide sequence ID" value="NZ_JBHSEC010000005.1"/>
</dbReference>
<dbReference type="PROSITE" id="PS50949">
    <property type="entry name" value="HTH_GNTR"/>
    <property type="match status" value="1"/>
</dbReference>
<dbReference type="SUPFAM" id="SSF46785">
    <property type="entry name" value="Winged helix' DNA-binding domain"/>
    <property type="match status" value="1"/>
</dbReference>
<keyword evidence="3" id="KW-0804">Transcription</keyword>
<dbReference type="PRINTS" id="PR00035">
    <property type="entry name" value="HTHGNTR"/>
</dbReference>
<name>A0ABV8X2Y5_9LACT</name>
<evidence type="ECO:0000313" key="6">
    <source>
        <dbReference type="Proteomes" id="UP001595817"/>
    </source>
</evidence>
<comment type="caution">
    <text evidence="5">The sequence shown here is derived from an EMBL/GenBank/DDBJ whole genome shotgun (WGS) entry which is preliminary data.</text>
</comment>